<dbReference type="AlphaFoldDB" id="A0A9D1AKD7"/>
<gene>
    <name evidence="4" type="ORF">IAB36_07295</name>
</gene>
<dbReference type="PANTHER" id="PTHR11203">
    <property type="entry name" value="CLEAVAGE AND POLYADENYLATION SPECIFICITY FACTOR FAMILY MEMBER"/>
    <property type="match status" value="1"/>
</dbReference>
<protein>
    <submittedName>
        <fullName evidence="4">MBL fold metallo-hydrolase</fullName>
    </submittedName>
</protein>
<accession>A0A9D1AKD7</accession>
<dbReference type="EMBL" id="DVGY01000166">
    <property type="protein sequence ID" value="HIR41614.1"/>
    <property type="molecule type" value="Genomic_DNA"/>
</dbReference>
<evidence type="ECO:0000313" key="4">
    <source>
        <dbReference type="EMBL" id="HIR41614.1"/>
    </source>
</evidence>
<dbReference type="Pfam" id="PF07521">
    <property type="entry name" value="RMMBL"/>
    <property type="match status" value="1"/>
</dbReference>
<dbReference type="InterPro" id="IPR011108">
    <property type="entry name" value="RMMBL"/>
</dbReference>
<evidence type="ECO:0000259" key="2">
    <source>
        <dbReference type="SMART" id="SM00849"/>
    </source>
</evidence>
<dbReference type="GO" id="GO:0016787">
    <property type="term" value="F:hydrolase activity"/>
    <property type="evidence" value="ECO:0007669"/>
    <property type="project" value="UniProtKB-KW"/>
</dbReference>
<comment type="caution">
    <text evidence="4">The sequence shown here is derived from an EMBL/GenBank/DDBJ whole genome shotgun (WGS) entry which is preliminary data.</text>
</comment>
<keyword evidence="1" id="KW-0378">Hydrolase</keyword>
<name>A0A9D1AKD7_9FIRM</name>
<dbReference type="Gene3D" id="3.40.50.10890">
    <property type="match status" value="1"/>
</dbReference>
<dbReference type="GO" id="GO:0004521">
    <property type="term" value="F:RNA endonuclease activity"/>
    <property type="evidence" value="ECO:0007669"/>
    <property type="project" value="TreeGrafter"/>
</dbReference>
<evidence type="ECO:0000256" key="1">
    <source>
        <dbReference type="ARBA" id="ARBA00022801"/>
    </source>
</evidence>
<feature type="domain" description="Beta-Casp" evidence="3">
    <location>
        <begin position="250"/>
        <end position="379"/>
    </location>
</feature>
<dbReference type="Pfam" id="PF00753">
    <property type="entry name" value="Lactamase_B"/>
    <property type="match status" value="1"/>
</dbReference>
<dbReference type="InterPro" id="IPR050698">
    <property type="entry name" value="MBL"/>
</dbReference>
<evidence type="ECO:0000313" key="5">
    <source>
        <dbReference type="Proteomes" id="UP000886749"/>
    </source>
</evidence>
<reference evidence="4" key="1">
    <citation type="submission" date="2020-10" db="EMBL/GenBank/DDBJ databases">
        <authorList>
            <person name="Gilroy R."/>
        </authorList>
    </citation>
    <scope>NUCLEOTIDE SEQUENCE</scope>
    <source>
        <strain evidence="4">CHK184-25365</strain>
    </source>
</reference>
<reference evidence="4" key="2">
    <citation type="journal article" date="2021" name="PeerJ">
        <title>Extensive microbial diversity within the chicken gut microbiome revealed by metagenomics and culture.</title>
        <authorList>
            <person name="Gilroy R."/>
            <person name="Ravi A."/>
            <person name="Getino M."/>
            <person name="Pursley I."/>
            <person name="Horton D.L."/>
            <person name="Alikhan N.F."/>
            <person name="Baker D."/>
            <person name="Gharbi K."/>
            <person name="Hall N."/>
            <person name="Watson M."/>
            <person name="Adriaenssens E.M."/>
            <person name="Foster-Nyarko E."/>
            <person name="Jarju S."/>
            <person name="Secka A."/>
            <person name="Antonio M."/>
            <person name="Oren A."/>
            <person name="Chaudhuri R.R."/>
            <person name="La Ragione R."/>
            <person name="Hildebrand F."/>
            <person name="Pallen M.J."/>
        </authorList>
    </citation>
    <scope>NUCLEOTIDE SEQUENCE</scope>
    <source>
        <strain evidence="4">CHK184-25365</strain>
    </source>
</reference>
<dbReference type="Pfam" id="PF10996">
    <property type="entry name" value="Beta-Casp"/>
    <property type="match status" value="1"/>
</dbReference>
<dbReference type="PANTHER" id="PTHR11203:SF37">
    <property type="entry name" value="INTEGRATOR COMPLEX SUBUNIT 11"/>
    <property type="match status" value="1"/>
</dbReference>
<dbReference type="SUPFAM" id="SSF56281">
    <property type="entry name" value="Metallo-hydrolase/oxidoreductase"/>
    <property type="match status" value="1"/>
</dbReference>
<dbReference type="InterPro" id="IPR001279">
    <property type="entry name" value="Metallo-B-lactamas"/>
</dbReference>
<proteinExistence type="predicted"/>
<dbReference type="InterPro" id="IPR036866">
    <property type="entry name" value="RibonucZ/Hydroxyglut_hydro"/>
</dbReference>
<dbReference type="Gene3D" id="3.60.15.10">
    <property type="entry name" value="Ribonuclease Z/Hydroxyacylglutathione hydrolase-like"/>
    <property type="match status" value="1"/>
</dbReference>
<feature type="domain" description="Metallo-beta-lactamase" evidence="2">
    <location>
        <begin position="13"/>
        <end position="238"/>
    </location>
</feature>
<dbReference type="SMART" id="SM00849">
    <property type="entry name" value="Lactamase_B"/>
    <property type="match status" value="1"/>
</dbReference>
<dbReference type="Proteomes" id="UP000886749">
    <property type="component" value="Unassembled WGS sequence"/>
</dbReference>
<organism evidence="4 5">
    <name type="scientific">Candidatus Egerieicola pullicola</name>
    <dbReference type="NCBI Taxonomy" id="2840775"/>
    <lineage>
        <taxon>Bacteria</taxon>
        <taxon>Bacillati</taxon>
        <taxon>Bacillota</taxon>
        <taxon>Clostridia</taxon>
        <taxon>Eubacteriales</taxon>
        <taxon>Oscillospiraceae</taxon>
        <taxon>Oscillospiraceae incertae sedis</taxon>
        <taxon>Candidatus Egerieicola</taxon>
    </lineage>
</organism>
<sequence length="532" mass="58875">MKLRFLGADREVTGSCHCLEACGKRILIDCGLQQGQDEKDNNRLPISPDQVDLVLITHAHIDHSGRLPLLVKEGYHKQIVATSKTCQLLGIMLRDSAHIQQAEAQWRQRKGKRAGRDVAPPLYTMEDAEAAIALLSPVEYHQTIPLFEGITARFVDAGHLLGSASIELTITEGDTTQVIVFSGDIGNLDQPIIRDPEYLTKADYVVMESTYGDRNHDVVEPLKPQLARIIDTTLARGGNVIIPSFAVGRTQELLYFIREIKEQYLTPRAGNFDVYVDSPLAAAATSIYDGDLTGYADEDTLEVLKAGFRPLYFPGLHICQSAEESMALNADSKPKVIISSSGMCEAGRIRHHLKHNLWRGECSVVFVGYQAAGTLGRIILEGAKEVKLFGEPISVKAQIHNLVGMSGHADHAGLLKWIHSFQDSMPRRVFVVHGENETCQTFQHYLQSEGFPAIAPYFQSSYDLLENTCLEPGVPPEKMSSGQARIKGTPAYQELVLTAQNLTKFVESCQGRPNKTLAKISAQIKQLMEDWK</sequence>
<dbReference type="InterPro" id="IPR022712">
    <property type="entry name" value="Beta_Casp"/>
</dbReference>
<dbReference type="CDD" id="cd16295">
    <property type="entry name" value="TTHA0252-CPSF-like_MBL-fold"/>
    <property type="match status" value="1"/>
</dbReference>
<evidence type="ECO:0000259" key="3">
    <source>
        <dbReference type="SMART" id="SM01027"/>
    </source>
</evidence>
<dbReference type="SMART" id="SM01027">
    <property type="entry name" value="Beta-Casp"/>
    <property type="match status" value="1"/>
</dbReference>